<keyword evidence="4" id="KW-0949">S-adenosyl-L-methionine</keyword>
<reference evidence="9" key="1">
    <citation type="journal article" date="2020" name="Nature">
        <title>Giant virus diversity and host interactions through global metagenomics.</title>
        <authorList>
            <person name="Schulz F."/>
            <person name="Roux S."/>
            <person name="Paez-Espino D."/>
            <person name="Jungbluth S."/>
            <person name="Walsh D.A."/>
            <person name="Denef V.J."/>
            <person name="McMahon K.D."/>
            <person name="Konstantinidis K.T."/>
            <person name="Eloe-Fadrosh E.A."/>
            <person name="Kyrpides N.C."/>
            <person name="Woyke T."/>
        </authorList>
    </citation>
    <scope>NUCLEOTIDE SEQUENCE</scope>
    <source>
        <strain evidence="9">GVMAG-M-3300023179-103</strain>
    </source>
</reference>
<dbReference type="SUPFAM" id="SSF53335">
    <property type="entry name" value="S-adenosyl-L-methionine-dependent methyltransferases"/>
    <property type="match status" value="1"/>
</dbReference>
<dbReference type="PANTHER" id="PTHR33841:SF6">
    <property type="entry name" value="TYPE II METHYLTRANSFERASE M.HINDII"/>
    <property type="match status" value="1"/>
</dbReference>
<dbReference type="InterPro" id="IPR011639">
    <property type="entry name" value="MethylTrfase_TaqI-like_dom"/>
</dbReference>
<dbReference type="PANTHER" id="PTHR33841">
    <property type="entry name" value="DNA METHYLTRANSFERASE YEEA-RELATED"/>
    <property type="match status" value="1"/>
</dbReference>
<dbReference type="EMBL" id="MN739696">
    <property type="protein sequence ID" value="QHT21753.1"/>
    <property type="molecule type" value="Genomic_DNA"/>
</dbReference>
<keyword evidence="6" id="KW-0238">DNA-binding</keyword>
<name>A0A6C0DZL0_9ZZZZ</name>
<evidence type="ECO:0000256" key="5">
    <source>
        <dbReference type="ARBA" id="ARBA00022747"/>
    </source>
</evidence>
<evidence type="ECO:0000259" key="8">
    <source>
        <dbReference type="Pfam" id="PF07669"/>
    </source>
</evidence>
<comment type="catalytic activity">
    <reaction evidence="7">
        <text>a 2'-deoxyadenosine in DNA + S-adenosyl-L-methionine = an N(6)-methyl-2'-deoxyadenosine in DNA + S-adenosyl-L-homocysteine + H(+)</text>
        <dbReference type="Rhea" id="RHEA:15197"/>
        <dbReference type="Rhea" id="RHEA-COMP:12418"/>
        <dbReference type="Rhea" id="RHEA-COMP:12419"/>
        <dbReference type="ChEBI" id="CHEBI:15378"/>
        <dbReference type="ChEBI" id="CHEBI:57856"/>
        <dbReference type="ChEBI" id="CHEBI:59789"/>
        <dbReference type="ChEBI" id="CHEBI:90615"/>
        <dbReference type="ChEBI" id="CHEBI:90616"/>
        <dbReference type="EC" id="2.1.1.72"/>
    </reaction>
</comment>
<accession>A0A6C0DZL0</accession>
<evidence type="ECO:0000313" key="9">
    <source>
        <dbReference type="EMBL" id="QHT21753.1"/>
    </source>
</evidence>
<protein>
    <recommendedName>
        <fullName evidence="1">site-specific DNA-methyltransferase (adenine-specific)</fullName>
        <ecNumber evidence="1">2.1.1.72</ecNumber>
    </recommendedName>
</protein>
<dbReference type="InterPro" id="IPR029063">
    <property type="entry name" value="SAM-dependent_MTases_sf"/>
</dbReference>
<keyword evidence="3" id="KW-0808">Transferase</keyword>
<feature type="domain" description="Type II methyltransferase M.TaqI-like" evidence="8">
    <location>
        <begin position="79"/>
        <end position="199"/>
    </location>
</feature>
<dbReference type="GO" id="GO:0003677">
    <property type="term" value="F:DNA binding"/>
    <property type="evidence" value="ECO:0007669"/>
    <property type="project" value="UniProtKB-KW"/>
</dbReference>
<evidence type="ECO:0000256" key="1">
    <source>
        <dbReference type="ARBA" id="ARBA00011900"/>
    </source>
</evidence>
<evidence type="ECO:0000256" key="7">
    <source>
        <dbReference type="ARBA" id="ARBA00047942"/>
    </source>
</evidence>
<proteinExistence type="predicted"/>
<evidence type="ECO:0000256" key="4">
    <source>
        <dbReference type="ARBA" id="ARBA00022691"/>
    </source>
</evidence>
<evidence type="ECO:0000256" key="2">
    <source>
        <dbReference type="ARBA" id="ARBA00022603"/>
    </source>
</evidence>
<evidence type="ECO:0000256" key="6">
    <source>
        <dbReference type="ARBA" id="ARBA00023125"/>
    </source>
</evidence>
<evidence type="ECO:0000256" key="3">
    <source>
        <dbReference type="ARBA" id="ARBA00022679"/>
    </source>
</evidence>
<dbReference type="AlphaFoldDB" id="A0A6C0DZL0"/>
<dbReference type="EC" id="2.1.1.72" evidence="1"/>
<dbReference type="GO" id="GO:0009007">
    <property type="term" value="F:site-specific DNA-methyltransferase (adenine-specific) activity"/>
    <property type="evidence" value="ECO:0007669"/>
    <property type="project" value="UniProtKB-EC"/>
</dbReference>
<dbReference type="GO" id="GO:0032259">
    <property type="term" value="P:methylation"/>
    <property type="evidence" value="ECO:0007669"/>
    <property type="project" value="UniProtKB-KW"/>
</dbReference>
<dbReference type="Gene3D" id="3.40.50.150">
    <property type="entry name" value="Vaccinia Virus protein VP39"/>
    <property type="match status" value="1"/>
</dbReference>
<dbReference type="GO" id="GO:0009307">
    <property type="term" value="P:DNA restriction-modification system"/>
    <property type="evidence" value="ECO:0007669"/>
    <property type="project" value="UniProtKB-KW"/>
</dbReference>
<dbReference type="InterPro" id="IPR050953">
    <property type="entry name" value="N4_N6_ade-DNA_methylase"/>
</dbReference>
<keyword evidence="5" id="KW-0680">Restriction system</keyword>
<organism evidence="9">
    <name type="scientific">viral metagenome</name>
    <dbReference type="NCBI Taxonomy" id="1070528"/>
    <lineage>
        <taxon>unclassified sequences</taxon>
        <taxon>metagenomes</taxon>
        <taxon>organismal metagenomes</taxon>
    </lineage>
</organism>
<dbReference type="Pfam" id="PF07669">
    <property type="entry name" value="Eco57I"/>
    <property type="match status" value="1"/>
</dbReference>
<dbReference type="PRINTS" id="PR00507">
    <property type="entry name" value="N12N6MTFRASE"/>
</dbReference>
<keyword evidence="2" id="KW-0489">Methyltransferase</keyword>
<sequence>MNHNELSIKITKSISKEEKKNNGIYFTPKNIRTSIIDKLKKYLDFNKTYDIVEPSCGSCEFIDDILLDKSIKCNIIGIEKNKKICDILEKEYKNKDKIKLLNKDFLDYETKNDIFIGNPPYFVMKKENLEQFEKYKEYKKYFSGRPNIFVLFIIHSLELLNNDGFLCFDIPTSFLNSQYYNLLRKYIYEKFIIHEIDIYDDDINYFAETKQKTLGIIIQKKLENNKDHNNKYVKIFDDNYIFFSCDRKAKIDELLVNTTTLKEMKAKVKIGSVVWNQKIDKLTDDDNKKILVYNSNIVKKKFQYKKFNDKKKKQYIDIDDKNTFYDKSIIVINRGRGNADYDFEYCLLDKTIDNKQYVVENHLVMVLASKEKLEKIIKSFQNEKTKEFLKLFCGNNGLSKTEIEIILPIYL</sequence>